<feature type="compositionally biased region" description="Low complexity" evidence="2">
    <location>
        <begin position="33"/>
        <end position="57"/>
    </location>
</feature>
<reference evidence="3 4" key="1">
    <citation type="submission" date="2016-10" db="EMBL/GenBank/DDBJ databases">
        <title>Draft genome sequence of Coniochaeta ligniaria NRRL30616, a lignocellulolytic fungus for bioabatement of inhibitors in plant biomass hydrolysates.</title>
        <authorList>
            <consortium name="DOE Joint Genome Institute"/>
            <person name="Jimenez D.J."/>
            <person name="Hector R.E."/>
            <person name="Riley R."/>
            <person name="Sun H."/>
            <person name="Grigoriev I.V."/>
            <person name="Van Elsas J.D."/>
            <person name="Nichols N.N."/>
        </authorList>
    </citation>
    <scope>NUCLEOTIDE SEQUENCE [LARGE SCALE GENOMIC DNA]</scope>
    <source>
        <strain evidence="3 4">NRRL 30616</strain>
    </source>
</reference>
<feature type="region of interest" description="Disordered" evidence="2">
    <location>
        <begin position="1"/>
        <end position="57"/>
    </location>
</feature>
<evidence type="ECO:0000256" key="2">
    <source>
        <dbReference type="SAM" id="MobiDB-lite"/>
    </source>
</evidence>
<name>A0A1J7J7X9_9PEZI</name>
<keyword evidence="1" id="KW-0175">Coiled coil</keyword>
<keyword evidence="4" id="KW-1185">Reference proteome</keyword>
<gene>
    <name evidence="3" type="ORF">CONLIGDRAFT_676472</name>
</gene>
<dbReference type="InParanoid" id="A0A1J7J7X9"/>
<evidence type="ECO:0000313" key="3">
    <source>
        <dbReference type="EMBL" id="OIW35557.1"/>
    </source>
</evidence>
<evidence type="ECO:0000313" key="4">
    <source>
        <dbReference type="Proteomes" id="UP000182658"/>
    </source>
</evidence>
<organism evidence="3 4">
    <name type="scientific">Coniochaeta ligniaria NRRL 30616</name>
    <dbReference type="NCBI Taxonomy" id="1408157"/>
    <lineage>
        <taxon>Eukaryota</taxon>
        <taxon>Fungi</taxon>
        <taxon>Dikarya</taxon>
        <taxon>Ascomycota</taxon>
        <taxon>Pezizomycotina</taxon>
        <taxon>Sordariomycetes</taxon>
        <taxon>Sordariomycetidae</taxon>
        <taxon>Coniochaetales</taxon>
        <taxon>Coniochaetaceae</taxon>
        <taxon>Coniochaeta</taxon>
    </lineage>
</organism>
<protein>
    <submittedName>
        <fullName evidence="3">Uncharacterized protein</fullName>
    </submittedName>
</protein>
<accession>A0A1J7J7X9</accession>
<dbReference type="EMBL" id="KV875093">
    <property type="protein sequence ID" value="OIW35557.1"/>
    <property type="molecule type" value="Genomic_DNA"/>
</dbReference>
<sequence>MARYSRGGKRTTTTERTHKPPSTRDPNTPQEPTGITAATSAATSQHPTTTTDNTPRATHLAATEAQTGANARNALERLETIVTTLKADNDDLRNKNTELYKTMGQMNEILVMLRQRIEKLEAHN</sequence>
<dbReference type="AlphaFoldDB" id="A0A1J7J7X9"/>
<dbReference type="Proteomes" id="UP000182658">
    <property type="component" value="Unassembled WGS sequence"/>
</dbReference>
<feature type="coiled-coil region" evidence="1">
    <location>
        <begin position="75"/>
        <end position="123"/>
    </location>
</feature>
<proteinExistence type="predicted"/>
<evidence type="ECO:0000256" key="1">
    <source>
        <dbReference type="SAM" id="Coils"/>
    </source>
</evidence>